<feature type="compositionally biased region" description="Basic and acidic residues" evidence="1">
    <location>
        <begin position="135"/>
        <end position="147"/>
    </location>
</feature>
<feature type="compositionally biased region" description="Polar residues" evidence="1">
    <location>
        <begin position="148"/>
        <end position="170"/>
    </location>
</feature>
<dbReference type="AlphaFoldDB" id="A0A8J5KR76"/>
<keyword evidence="3" id="KW-1185">Reference proteome</keyword>
<evidence type="ECO:0000256" key="1">
    <source>
        <dbReference type="SAM" id="MobiDB-lite"/>
    </source>
</evidence>
<protein>
    <submittedName>
        <fullName evidence="2">Uncharacterized protein</fullName>
    </submittedName>
</protein>
<comment type="caution">
    <text evidence="2">The sequence shown here is derived from an EMBL/GenBank/DDBJ whole genome shotgun (WGS) entry which is preliminary data.</text>
</comment>
<sequence>MNFIYVLIGWEGSAADARVLRDAFTRDDSVKVPRGEHAETFISTLQDVLNMDYKVANDTAGGGNYISNGVEGDGESMSATHTLSFKPSIGATSNSKKRKHVNKGDDAIVEAINNLAAITKDTMKDSIKELATEEKISNAQEKQHDETNLFSQSGRDGSKSQIAGKSQFMP</sequence>
<reference evidence="2 3" key="1">
    <citation type="submission" date="2020-08" db="EMBL/GenBank/DDBJ databases">
        <title>Plant Genome Project.</title>
        <authorList>
            <person name="Zhang R.-G."/>
        </authorList>
    </citation>
    <scope>NUCLEOTIDE SEQUENCE [LARGE SCALE GENOMIC DNA]</scope>
    <source>
        <tissue evidence="2">Rhizome</tissue>
    </source>
</reference>
<dbReference type="Proteomes" id="UP000734854">
    <property type="component" value="Unassembled WGS sequence"/>
</dbReference>
<evidence type="ECO:0000313" key="2">
    <source>
        <dbReference type="EMBL" id="KAG6485945.1"/>
    </source>
</evidence>
<gene>
    <name evidence="2" type="ORF">ZIOFF_054512</name>
</gene>
<feature type="region of interest" description="Disordered" evidence="1">
    <location>
        <begin position="135"/>
        <end position="170"/>
    </location>
</feature>
<proteinExistence type="predicted"/>
<dbReference type="EMBL" id="JACMSC010000015">
    <property type="protein sequence ID" value="KAG6485945.1"/>
    <property type="molecule type" value="Genomic_DNA"/>
</dbReference>
<evidence type="ECO:0000313" key="3">
    <source>
        <dbReference type="Proteomes" id="UP000734854"/>
    </source>
</evidence>
<organism evidence="2 3">
    <name type="scientific">Zingiber officinale</name>
    <name type="common">Ginger</name>
    <name type="synonym">Amomum zingiber</name>
    <dbReference type="NCBI Taxonomy" id="94328"/>
    <lineage>
        <taxon>Eukaryota</taxon>
        <taxon>Viridiplantae</taxon>
        <taxon>Streptophyta</taxon>
        <taxon>Embryophyta</taxon>
        <taxon>Tracheophyta</taxon>
        <taxon>Spermatophyta</taxon>
        <taxon>Magnoliopsida</taxon>
        <taxon>Liliopsida</taxon>
        <taxon>Zingiberales</taxon>
        <taxon>Zingiberaceae</taxon>
        <taxon>Zingiber</taxon>
    </lineage>
</organism>
<accession>A0A8J5KR76</accession>
<name>A0A8J5KR76_ZINOF</name>